<sequence>MKLLFLLLACIISTSANKCNGVLFDQRYYEPQILKDGLNRVRQLVFNRKDNDIYFLYNQDGVRIVEDMKDYTADSFVVDGDGNMLFTNGKKLFKIKLGTRSPAFELVTRTVTALSKDIEDRLFAASLDGIFVYNKYKFALDKISNLHEIKALTFNNMLEPIYVVFDLLVKLKNPVNCVEDTFFV</sequence>
<keyword evidence="2" id="KW-1185">Reference proteome</keyword>
<name>A0ABM3MA08_GALME</name>
<feature type="chain" id="PRO_5045470102" evidence="1">
    <location>
        <begin position="17"/>
        <end position="184"/>
    </location>
</feature>
<dbReference type="GeneID" id="113513603"/>
<keyword evidence="1" id="KW-0732">Signal</keyword>
<reference evidence="3" key="1">
    <citation type="submission" date="2025-08" db="UniProtKB">
        <authorList>
            <consortium name="RefSeq"/>
        </authorList>
    </citation>
    <scope>IDENTIFICATION</scope>
    <source>
        <tissue evidence="3">Whole larvae</tissue>
    </source>
</reference>
<gene>
    <name evidence="3" type="primary">LOC113513603</name>
</gene>
<proteinExistence type="predicted"/>
<protein>
    <submittedName>
        <fullName evidence="3">Uncharacterized protein LOC113513603 isoform X2</fullName>
    </submittedName>
</protein>
<dbReference type="RefSeq" id="XP_052747962.1">
    <property type="nucleotide sequence ID" value="XM_052892002.1"/>
</dbReference>
<evidence type="ECO:0000313" key="2">
    <source>
        <dbReference type="Proteomes" id="UP001652740"/>
    </source>
</evidence>
<evidence type="ECO:0000256" key="1">
    <source>
        <dbReference type="SAM" id="SignalP"/>
    </source>
</evidence>
<dbReference type="Proteomes" id="UP001652740">
    <property type="component" value="Unplaced"/>
</dbReference>
<evidence type="ECO:0000313" key="3">
    <source>
        <dbReference type="RefSeq" id="XP_052747962.1"/>
    </source>
</evidence>
<dbReference type="SUPFAM" id="SSF63829">
    <property type="entry name" value="Calcium-dependent phosphotriesterase"/>
    <property type="match status" value="1"/>
</dbReference>
<organism evidence="2 3">
    <name type="scientific">Galleria mellonella</name>
    <name type="common">Greater wax moth</name>
    <dbReference type="NCBI Taxonomy" id="7137"/>
    <lineage>
        <taxon>Eukaryota</taxon>
        <taxon>Metazoa</taxon>
        <taxon>Ecdysozoa</taxon>
        <taxon>Arthropoda</taxon>
        <taxon>Hexapoda</taxon>
        <taxon>Insecta</taxon>
        <taxon>Pterygota</taxon>
        <taxon>Neoptera</taxon>
        <taxon>Endopterygota</taxon>
        <taxon>Lepidoptera</taxon>
        <taxon>Glossata</taxon>
        <taxon>Ditrysia</taxon>
        <taxon>Pyraloidea</taxon>
        <taxon>Pyralidae</taxon>
        <taxon>Galleriinae</taxon>
        <taxon>Galleria</taxon>
    </lineage>
</organism>
<accession>A0ABM3MA08</accession>
<feature type="signal peptide" evidence="1">
    <location>
        <begin position="1"/>
        <end position="16"/>
    </location>
</feature>